<gene>
    <name evidence="2" type="ORF">N7494_008315</name>
</gene>
<evidence type="ECO:0000256" key="1">
    <source>
        <dbReference type="SAM" id="MobiDB-lite"/>
    </source>
</evidence>
<feature type="compositionally biased region" description="Low complexity" evidence="1">
    <location>
        <begin position="264"/>
        <end position="276"/>
    </location>
</feature>
<feature type="region of interest" description="Disordered" evidence="1">
    <location>
        <begin position="177"/>
        <end position="276"/>
    </location>
</feature>
<keyword evidence="3" id="KW-1185">Reference proteome</keyword>
<feature type="compositionally biased region" description="Basic and acidic residues" evidence="1">
    <location>
        <begin position="241"/>
        <end position="259"/>
    </location>
</feature>
<dbReference type="AlphaFoldDB" id="A0AAD6CX21"/>
<feature type="compositionally biased region" description="Basic residues" evidence="1">
    <location>
        <begin position="203"/>
        <end position="213"/>
    </location>
</feature>
<evidence type="ECO:0000313" key="2">
    <source>
        <dbReference type="EMBL" id="KAJ5538836.1"/>
    </source>
</evidence>
<comment type="caution">
    <text evidence="2">The sequence shown here is derived from an EMBL/GenBank/DDBJ whole genome shotgun (WGS) entry which is preliminary data.</text>
</comment>
<accession>A0AAD6CX21</accession>
<protein>
    <submittedName>
        <fullName evidence="2">Uncharacterized protein</fullName>
    </submittedName>
</protein>
<name>A0AAD6CX21_9EURO</name>
<dbReference type="Proteomes" id="UP001220324">
    <property type="component" value="Unassembled WGS sequence"/>
</dbReference>
<organism evidence="2 3">
    <name type="scientific">Penicillium frequentans</name>
    <dbReference type="NCBI Taxonomy" id="3151616"/>
    <lineage>
        <taxon>Eukaryota</taxon>
        <taxon>Fungi</taxon>
        <taxon>Dikarya</taxon>
        <taxon>Ascomycota</taxon>
        <taxon>Pezizomycotina</taxon>
        <taxon>Eurotiomycetes</taxon>
        <taxon>Eurotiomycetidae</taxon>
        <taxon>Eurotiales</taxon>
        <taxon>Aspergillaceae</taxon>
        <taxon>Penicillium</taxon>
    </lineage>
</organism>
<reference evidence="2 3" key="1">
    <citation type="journal article" date="2023" name="IMA Fungus">
        <title>Comparative genomic study of the Penicillium genus elucidates a diverse pangenome and 15 lateral gene transfer events.</title>
        <authorList>
            <person name="Petersen C."/>
            <person name="Sorensen T."/>
            <person name="Nielsen M.R."/>
            <person name="Sondergaard T.E."/>
            <person name="Sorensen J.L."/>
            <person name="Fitzpatrick D.A."/>
            <person name="Frisvad J.C."/>
            <person name="Nielsen K.L."/>
        </authorList>
    </citation>
    <scope>NUCLEOTIDE SEQUENCE [LARGE SCALE GENOMIC DNA]</scope>
    <source>
        <strain evidence="2 3">IBT 35679</strain>
    </source>
</reference>
<dbReference type="EMBL" id="JAQIZZ010000006">
    <property type="protein sequence ID" value="KAJ5538836.1"/>
    <property type="molecule type" value="Genomic_DNA"/>
</dbReference>
<proteinExistence type="predicted"/>
<feature type="compositionally biased region" description="Basic and acidic residues" evidence="1">
    <location>
        <begin position="186"/>
        <end position="202"/>
    </location>
</feature>
<sequence length="639" mass="73107">MSSEIDYIRSFPTRVEEFSLPPEPNKLWDLTVLEPCPEDYTFLDIRYDRVHDVRSVKLETAKLLGRLHFWGISKTQSKKAIMQNLWKMFYHMPDRYRPTSFAELFNFHRDTGPRLMGWEHWDEEVGPISRLHPVRPDPLAPVDPEWVRPFAAPDHLSDSIIHQFMLPVVPVVEPEIPVKSTKKDKRRAERTQPLPHNKDKPGAKRQKSSKSHGVKPQAPKRTRDLDSTSLFGPAPSASQTSEERMHVIRPAPEKPRSIESFRAGSSSHSVSESEGSISGTDLIMSETTQRLTEAIERTILEYAYHDLQRDPNAPSRVPESFATASSTDDLQTVQIGTFAAHAYLKLDPTNFEFDRSSTTLYPYRGRGPIWSSYSCSIDCVIVLGMLLDVGCTNIDRRSWRYGEITELEKAFIEITNVNWEALDLTTNIKMRDLFLRKLCGTVPSIKMGVPAPSWAVWSECTRNFSQFYYTFSEHHRACACNGQEILESDKYANCLLPNIADHDTSEGVWMADLIESCIFTPRETKCIHCGTGNDRSETRIDELPLRLVVSNWAGIRVRIKNHTENVNFRYLDSNGKERIATYRWLGGIYYKEGHVRVYWNDQERGDNENENIRMYDDEVNDGVIFGGIPPTTSLGSSPP</sequence>
<evidence type="ECO:0000313" key="3">
    <source>
        <dbReference type="Proteomes" id="UP001220324"/>
    </source>
</evidence>